<evidence type="ECO:0000256" key="1">
    <source>
        <dbReference type="SAM" id="MobiDB-lite"/>
    </source>
</evidence>
<feature type="signal peptide" evidence="2">
    <location>
        <begin position="1"/>
        <end position="24"/>
    </location>
</feature>
<dbReference type="AlphaFoldDB" id="A0AA88DV93"/>
<sequence length="145" mass="15257">MFSPKLVCITIAVCLSAFFNLGGAWENPGDAMPSPATCFNCTICQYPCHPPSPPASNIPSFGAPPPPSPPALPGYPADIVPPPPPPSPPSPSQGKCPLTPIQCCQYTPPPPSGVYVPYNYALPCSIPNFLLYVIMKLLFSSAVPF</sequence>
<accession>A0AA88DV93</accession>
<gene>
    <name evidence="3" type="ORF">TIFTF001_031433</name>
</gene>
<feature type="chain" id="PRO_5041736454" evidence="2">
    <location>
        <begin position="25"/>
        <end position="145"/>
    </location>
</feature>
<dbReference type="EMBL" id="BTGU01000127">
    <property type="protein sequence ID" value="GMN62333.1"/>
    <property type="molecule type" value="Genomic_DNA"/>
</dbReference>
<protein>
    <submittedName>
        <fullName evidence="3">Uncharacterized protein</fullName>
    </submittedName>
</protein>
<evidence type="ECO:0000256" key="2">
    <source>
        <dbReference type="SAM" id="SignalP"/>
    </source>
</evidence>
<name>A0AA88DV93_FICCA</name>
<keyword evidence="2" id="KW-0732">Signal</keyword>
<dbReference type="Proteomes" id="UP001187192">
    <property type="component" value="Unassembled WGS sequence"/>
</dbReference>
<organism evidence="3 4">
    <name type="scientific">Ficus carica</name>
    <name type="common">Common fig</name>
    <dbReference type="NCBI Taxonomy" id="3494"/>
    <lineage>
        <taxon>Eukaryota</taxon>
        <taxon>Viridiplantae</taxon>
        <taxon>Streptophyta</taxon>
        <taxon>Embryophyta</taxon>
        <taxon>Tracheophyta</taxon>
        <taxon>Spermatophyta</taxon>
        <taxon>Magnoliopsida</taxon>
        <taxon>eudicotyledons</taxon>
        <taxon>Gunneridae</taxon>
        <taxon>Pentapetalae</taxon>
        <taxon>rosids</taxon>
        <taxon>fabids</taxon>
        <taxon>Rosales</taxon>
        <taxon>Moraceae</taxon>
        <taxon>Ficeae</taxon>
        <taxon>Ficus</taxon>
    </lineage>
</organism>
<comment type="caution">
    <text evidence="3">The sequence shown here is derived from an EMBL/GenBank/DDBJ whole genome shotgun (WGS) entry which is preliminary data.</text>
</comment>
<evidence type="ECO:0000313" key="4">
    <source>
        <dbReference type="Proteomes" id="UP001187192"/>
    </source>
</evidence>
<keyword evidence="4" id="KW-1185">Reference proteome</keyword>
<proteinExistence type="predicted"/>
<feature type="compositionally biased region" description="Pro residues" evidence="1">
    <location>
        <begin position="59"/>
        <end position="91"/>
    </location>
</feature>
<feature type="region of interest" description="Disordered" evidence="1">
    <location>
        <begin position="59"/>
        <end position="95"/>
    </location>
</feature>
<reference evidence="3" key="1">
    <citation type="submission" date="2023-07" db="EMBL/GenBank/DDBJ databases">
        <title>draft genome sequence of fig (Ficus carica).</title>
        <authorList>
            <person name="Takahashi T."/>
            <person name="Nishimura K."/>
        </authorList>
    </citation>
    <scope>NUCLEOTIDE SEQUENCE</scope>
</reference>
<evidence type="ECO:0000313" key="3">
    <source>
        <dbReference type="EMBL" id="GMN62333.1"/>
    </source>
</evidence>